<dbReference type="GO" id="GO:0032259">
    <property type="term" value="P:methylation"/>
    <property type="evidence" value="ECO:0007669"/>
    <property type="project" value="UniProtKB-KW"/>
</dbReference>
<dbReference type="SUPFAM" id="SSF75217">
    <property type="entry name" value="alpha/beta knot"/>
    <property type="match status" value="1"/>
</dbReference>
<evidence type="ECO:0000313" key="3">
    <source>
        <dbReference type="Proteomes" id="UP000433359"/>
    </source>
</evidence>
<protein>
    <submittedName>
        <fullName evidence="2">23S rRNA (Pseudouridine(1915)-N(3))-methyltransferase RlmH</fullName>
    </submittedName>
</protein>
<evidence type="ECO:0000313" key="2">
    <source>
        <dbReference type="EMBL" id="MSU81116.1"/>
    </source>
</evidence>
<dbReference type="Pfam" id="PF02590">
    <property type="entry name" value="SPOUT_MTase"/>
    <property type="match status" value="1"/>
</dbReference>
<name>A0A6N7XYN1_9FIRM</name>
<dbReference type="RefSeq" id="WP_154580378.1">
    <property type="nucleotide sequence ID" value="NZ_VULP01000002.1"/>
</dbReference>
<dbReference type="AlphaFoldDB" id="A0A6N7XYN1"/>
<keyword evidence="1" id="KW-0698">rRNA processing</keyword>
<dbReference type="Gene3D" id="3.40.1280.10">
    <property type="match status" value="1"/>
</dbReference>
<dbReference type="Proteomes" id="UP000433359">
    <property type="component" value="Unassembled WGS sequence"/>
</dbReference>
<proteinExistence type="predicted"/>
<accession>A0A6N7XYN1</accession>
<keyword evidence="2" id="KW-0489">Methyltransferase</keyword>
<gene>
    <name evidence="2" type="ORF">FYJ25_01770</name>
</gene>
<dbReference type="InterPro" id="IPR003742">
    <property type="entry name" value="RlmH-like"/>
</dbReference>
<reference evidence="2 3" key="1">
    <citation type="submission" date="2019-08" db="EMBL/GenBank/DDBJ databases">
        <title>In-depth cultivation of the pig gut microbiome towards novel bacterial diversity and tailored functional studies.</title>
        <authorList>
            <person name="Wylensek D."/>
            <person name="Hitch T.C.A."/>
            <person name="Clavel T."/>
        </authorList>
    </citation>
    <scope>NUCLEOTIDE SEQUENCE [LARGE SCALE GENOMIC DNA]</scope>
    <source>
        <strain evidence="2 3">BSM-383-APC-4H</strain>
    </source>
</reference>
<dbReference type="InterPro" id="IPR029026">
    <property type="entry name" value="tRNA_m1G_MTases_N"/>
</dbReference>
<dbReference type="GO" id="GO:0008168">
    <property type="term" value="F:methyltransferase activity"/>
    <property type="evidence" value="ECO:0007669"/>
    <property type="project" value="UniProtKB-KW"/>
</dbReference>
<evidence type="ECO:0000256" key="1">
    <source>
        <dbReference type="ARBA" id="ARBA00022552"/>
    </source>
</evidence>
<dbReference type="EMBL" id="VULP01000002">
    <property type="protein sequence ID" value="MSU81116.1"/>
    <property type="molecule type" value="Genomic_DNA"/>
</dbReference>
<sequence length="153" mass="18011">MKYEIYIQESKKSQKFCKKAIAEYEKRLSRYCKISCKFIKKEKEWESLLVKDTGMKKFIVQPGKAELTSEKLSEQIKNWEGSGIKGIMFLVPEWSEEILADDQTKMASKTKQPIMIESLILSDFTMSSNMTGMVLYEQIYRGYRILNNHPYHK</sequence>
<comment type="caution">
    <text evidence="2">The sequence shown here is derived from an EMBL/GenBank/DDBJ whole genome shotgun (WGS) entry which is preliminary data.</text>
</comment>
<organism evidence="2 3">
    <name type="scientific">Anaerobutyricum soehngenii</name>
    <dbReference type="NCBI Taxonomy" id="105843"/>
    <lineage>
        <taxon>Bacteria</taxon>
        <taxon>Bacillati</taxon>
        <taxon>Bacillota</taxon>
        <taxon>Clostridia</taxon>
        <taxon>Lachnospirales</taxon>
        <taxon>Lachnospiraceae</taxon>
        <taxon>Anaerobutyricum</taxon>
    </lineage>
</organism>
<dbReference type="InterPro" id="IPR029028">
    <property type="entry name" value="Alpha/beta_knot_MTases"/>
</dbReference>
<dbReference type="GO" id="GO:0006364">
    <property type="term" value="P:rRNA processing"/>
    <property type="evidence" value="ECO:0007669"/>
    <property type="project" value="UniProtKB-KW"/>
</dbReference>
<keyword evidence="2" id="KW-0808">Transferase</keyword>